<reference evidence="7 8" key="1">
    <citation type="submission" date="2019-01" db="EMBL/GenBank/DDBJ databases">
        <title>Draft genome sequences of the type strains of six Macrococcus species.</title>
        <authorList>
            <person name="Mazhar S."/>
            <person name="Altermann E."/>
            <person name="Hill C."/>
            <person name="Mcauliffe O."/>
        </authorList>
    </citation>
    <scope>NUCLEOTIDE SEQUENCE [LARGE SCALE GENOMIC DNA]</scope>
    <source>
        <strain evidence="7 8">CCM4811</strain>
    </source>
</reference>
<feature type="chain" id="PRO_5038612827" description="Immunodominant staphylococcal antigen B" evidence="6">
    <location>
        <begin position="25"/>
        <end position="167"/>
    </location>
</feature>
<keyword evidence="2" id="KW-0964">Secreted</keyword>
<evidence type="ECO:0000313" key="8">
    <source>
        <dbReference type="Proteomes" id="UP000295310"/>
    </source>
</evidence>
<keyword evidence="3 6" id="KW-0732">Signal</keyword>
<organism evidence="7 8">
    <name type="scientific">Macrococcus brunensis</name>
    <dbReference type="NCBI Taxonomy" id="198483"/>
    <lineage>
        <taxon>Bacteria</taxon>
        <taxon>Bacillati</taxon>
        <taxon>Bacillota</taxon>
        <taxon>Bacilli</taxon>
        <taxon>Bacillales</taxon>
        <taxon>Staphylococcaceae</taxon>
        <taxon>Macrococcus</taxon>
    </lineage>
</organism>
<evidence type="ECO:0000256" key="2">
    <source>
        <dbReference type="ARBA" id="ARBA00022525"/>
    </source>
</evidence>
<evidence type="ECO:0000256" key="3">
    <source>
        <dbReference type="ARBA" id="ARBA00022729"/>
    </source>
</evidence>
<accession>A0A4R6BAW2</accession>
<gene>
    <name evidence="7" type="ORF">ERX27_10250</name>
</gene>
<dbReference type="Proteomes" id="UP000295310">
    <property type="component" value="Unassembled WGS sequence"/>
</dbReference>
<dbReference type="NCBIfam" id="NF047686">
    <property type="entry name" value="IsaB_fam"/>
    <property type="match status" value="1"/>
</dbReference>
<keyword evidence="8" id="KW-1185">Reference proteome</keyword>
<evidence type="ECO:0000256" key="6">
    <source>
        <dbReference type="SAM" id="SignalP"/>
    </source>
</evidence>
<dbReference type="InterPro" id="IPR058086">
    <property type="entry name" value="IsaB"/>
</dbReference>
<evidence type="ECO:0000256" key="1">
    <source>
        <dbReference type="ARBA" id="ARBA00004613"/>
    </source>
</evidence>
<feature type="signal peptide" evidence="6">
    <location>
        <begin position="1"/>
        <end position="24"/>
    </location>
</feature>
<comment type="subcellular location">
    <subcellularLocation>
        <location evidence="1">Secreted</location>
    </subcellularLocation>
</comment>
<dbReference type="AlphaFoldDB" id="A0A4R6BAW2"/>
<comment type="similarity">
    <text evidence="4">Belongs to the IsaB family.</text>
</comment>
<proteinExistence type="inferred from homology"/>
<evidence type="ECO:0000256" key="5">
    <source>
        <dbReference type="ARBA" id="ARBA00093792"/>
    </source>
</evidence>
<sequence length="167" mass="18377">MNKWSRLVGAGMIASTIVAGTVVAEQPAQAKTDTVQKPYYNYKGYTKYDGQFVLDKYFVSALKNENFTLNGYKVAPDAKLGGEGQKSEVFDTTVVKDNKGKVSTIEFKVKEGTISKADFQKAHKNNKLVRTTTSKAGETFLKYETKNGGYFAAFDAKGYLTGLSIYS</sequence>
<evidence type="ECO:0000313" key="7">
    <source>
        <dbReference type="EMBL" id="TDL93440.1"/>
    </source>
</evidence>
<comment type="caution">
    <text evidence="7">The sequence shown here is derived from an EMBL/GenBank/DDBJ whole genome shotgun (WGS) entry which is preliminary data.</text>
</comment>
<evidence type="ECO:0000256" key="4">
    <source>
        <dbReference type="ARBA" id="ARBA00093777"/>
    </source>
</evidence>
<dbReference type="EMBL" id="SCWA01000024">
    <property type="protein sequence ID" value="TDL93440.1"/>
    <property type="molecule type" value="Genomic_DNA"/>
</dbReference>
<dbReference type="RefSeq" id="WP_133432735.1">
    <property type="nucleotide sequence ID" value="NZ_CP092179.1"/>
</dbReference>
<protein>
    <recommendedName>
        <fullName evidence="5">Immunodominant staphylococcal antigen B</fullName>
    </recommendedName>
</protein>
<dbReference type="OrthoDB" id="2411592at2"/>
<name>A0A4R6BAW2_9STAP</name>